<sequence length="212" mass="21570">METSGSPLHLAELLAARLCHEFSGLIGAVASAIGAVEDDGAAALGLAAEAASALTLRLRLWRAAWSEADEMLGVADLLDLLRALPGARRIAYETVGLPAEVAFSPEATRLLLNVLILATESLPLGGRVLLSGQPSGDVVVAIEGPRAGWPAGFAAWLADAACAWAALGSPRTLQGPLTALMARESGLRLSPLFPAAAADATPSPLLLGLAPS</sequence>
<protein>
    <recommendedName>
        <fullName evidence="1">Histidine phosphotransferase ChpT C-terminal domain-containing protein</fullName>
    </recommendedName>
</protein>
<dbReference type="Gene3D" id="1.10.287.130">
    <property type="match status" value="1"/>
</dbReference>
<accession>A0A8J4HBL6</accession>
<evidence type="ECO:0000259" key="1">
    <source>
        <dbReference type="Pfam" id="PF10090"/>
    </source>
</evidence>
<dbReference type="EMBL" id="DTQM01000188">
    <property type="protein sequence ID" value="HGC43474.1"/>
    <property type="molecule type" value="Genomic_DNA"/>
</dbReference>
<gene>
    <name evidence="2" type="ORF">ENY07_09700</name>
</gene>
<feature type="domain" description="Histidine phosphotransferase ChpT C-terminal" evidence="1">
    <location>
        <begin position="80"/>
        <end position="190"/>
    </location>
</feature>
<comment type="caution">
    <text evidence="2">The sequence shown here is derived from an EMBL/GenBank/DDBJ whole genome shotgun (WGS) entry which is preliminary data.</text>
</comment>
<dbReference type="InterPro" id="IPR018762">
    <property type="entry name" value="ChpT_C"/>
</dbReference>
<reference evidence="2" key="1">
    <citation type="journal article" date="2020" name="mSystems">
        <title>Genome- and Community-Level Interaction Insights into Carbon Utilization and Element Cycling Functions of Hydrothermarchaeota in Hydrothermal Sediment.</title>
        <authorList>
            <person name="Zhou Z."/>
            <person name="Liu Y."/>
            <person name="Xu W."/>
            <person name="Pan J."/>
            <person name="Luo Z.H."/>
            <person name="Li M."/>
        </authorList>
    </citation>
    <scope>NUCLEOTIDE SEQUENCE</scope>
    <source>
        <strain evidence="2">SpSt-997</strain>
    </source>
</reference>
<organism evidence="2">
    <name type="scientific">Acidicaldus sp</name>
    <dbReference type="NCBI Taxonomy" id="1872105"/>
    <lineage>
        <taxon>Bacteria</taxon>
        <taxon>Pseudomonadati</taxon>
        <taxon>Pseudomonadota</taxon>
        <taxon>Alphaproteobacteria</taxon>
        <taxon>Acetobacterales</taxon>
        <taxon>Acetobacteraceae</taxon>
        <taxon>Acidicaldus</taxon>
    </lineage>
</organism>
<dbReference type="AlphaFoldDB" id="A0A8J4HBL6"/>
<proteinExistence type="predicted"/>
<evidence type="ECO:0000313" key="2">
    <source>
        <dbReference type="EMBL" id="HGC43474.1"/>
    </source>
</evidence>
<name>A0A8J4HBL6_9PROT</name>
<dbReference type="Pfam" id="PF10090">
    <property type="entry name" value="HPTransfase"/>
    <property type="match status" value="1"/>
</dbReference>
<dbReference type="Gene3D" id="3.30.565.10">
    <property type="entry name" value="Histidine kinase-like ATPase, C-terminal domain"/>
    <property type="match status" value="1"/>
</dbReference>
<dbReference type="InterPro" id="IPR036890">
    <property type="entry name" value="HATPase_C_sf"/>
</dbReference>